<name>A0A1R1PCI4_ZANCU</name>
<evidence type="ECO:0000313" key="1">
    <source>
        <dbReference type="EMBL" id="OMH78651.1"/>
    </source>
</evidence>
<accession>A0A1R1PCI4</accession>
<organism evidence="1 2">
    <name type="scientific">Zancudomyces culisetae</name>
    <name type="common">Gut fungus</name>
    <name type="synonym">Smittium culisetae</name>
    <dbReference type="NCBI Taxonomy" id="1213189"/>
    <lineage>
        <taxon>Eukaryota</taxon>
        <taxon>Fungi</taxon>
        <taxon>Fungi incertae sedis</taxon>
        <taxon>Zoopagomycota</taxon>
        <taxon>Kickxellomycotina</taxon>
        <taxon>Harpellomycetes</taxon>
        <taxon>Harpellales</taxon>
        <taxon>Legeriomycetaceae</taxon>
        <taxon>Zancudomyces</taxon>
    </lineage>
</organism>
<gene>
    <name evidence="1" type="ORF">AX774_g7957</name>
</gene>
<reference evidence="2" key="1">
    <citation type="submission" date="2017-01" db="EMBL/GenBank/DDBJ databases">
        <authorList>
            <person name="Wang Y."/>
            <person name="White M."/>
            <person name="Kvist S."/>
            <person name="Moncalvo J.-M."/>
        </authorList>
    </citation>
    <scope>NUCLEOTIDE SEQUENCE [LARGE SCALE GENOMIC DNA]</scope>
    <source>
        <strain evidence="2">COL-18-3</strain>
    </source>
</reference>
<sequence length="227" mass="26388">MTDFEHKVFHYLVFLPCFFVVYPLHAHDYHPHPRFLFHHSFHLHPHPHPDLPFLHFDPSPHHFLSSPYQHSHPLYPHPPFPPSYVSLTIPCPPQIPLPLLYHLSSLQCLHLFPLHRQTSNVSLPVSSSHLPFFYFLPAQLCFHHFPNFCFLLFHPSPPKTPETLDPSHISPLFPRIEFSLHFLPSTVCPQSHSRFLHSLPPFLSPLSLAALAPFFSPFPPLLVSFFL</sequence>
<proteinExistence type="predicted"/>
<comment type="caution">
    <text evidence="1">The sequence shown here is derived from an EMBL/GenBank/DDBJ whole genome shotgun (WGS) entry which is preliminary data.</text>
</comment>
<protein>
    <submittedName>
        <fullName evidence="1">Uncharacterized protein</fullName>
    </submittedName>
</protein>
<dbReference type="Proteomes" id="UP000188320">
    <property type="component" value="Unassembled WGS sequence"/>
</dbReference>
<keyword evidence="2" id="KW-1185">Reference proteome</keyword>
<dbReference type="EMBL" id="LSSK01001870">
    <property type="protein sequence ID" value="OMH78651.1"/>
    <property type="molecule type" value="Genomic_DNA"/>
</dbReference>
<dbReference type="AlphaFoldDB" id="A0A1R1PCI4"/>
<evidence type="ECO:0000313" key="2">
    <source>
        <dbReference type="Proteomes" id="UP000188320"/>
    </source>
</evidence>